<dbReference type="PANTHER" id="PTHR11760:SF37">
    <property type="entry name" value="RIBOSOMAL PROTEIN S3, PUTATIVE, EXPRESSED-RELATED"/>
    <property type="match status" value="1"/>
</dbReference>
<keyword evidence="3" id="KW-0687">Ribonucleoprotein</keyword>
<evidence type="ECO:0000259" key="4">
    <source>
        <dbReference type="Pfam" id="PF00189"/>
    </source>
</evidence>
<organism evidence="5 6">
    <name type="scientific">Zingiber officinale</name>
    <name type="common">Ginger</name>
    <name type="synonym">Amomum zingiber</name>
    <dbReference type="NCBI Taxonomy" id="94328"/>
    <lineage>
        <taxon>Eukaryota</taxon>
        <taxon>Viridiplantae</taxon>
        <taxon>Streptophyta</taxon>
        <taxon>Embryophyta</taxon>
        <taxon>Tracheophyta</taxon>
        <taxon>Spermatophyta</taxon>
        <taxon>Magnoliopsida</taxon>
        <taxon>Liliopsida</taxon>
        <taxon>Zingiberales</taxon>
        <taxon>Zingiberaceae</taxon>
        <taxon>Zingiber</taxon>
    </lineage>
</organism>
<accession>A0A8J5MAB2</accession>
<gene>
    <name evidence="5" type="ORF">ZIOFF_003564</name>
</gene>
<evidence type="ECO:0000256" key="1">
    <source>
        <dbReference type="ARBA" id="ARBA00010761"/>
    </source>
</evidence>
<feature type="domain" description="Small ribosomal subunit protein uS3 C-terminal" evidence="4">
    <location>
        <begin position="70"/>
        <end position="121"/>
    </location>
</feature>
<dbReference type="GO" id="GO:0005634">
    <property type="term" value="C:nucleus"/>
    <property type="evidence" value="ECO:0007669"/>
    <property type="project" value="TreeGrafter"/>
</dbReference>
<evidence type="ECO:0000256" key="3">
    <source>
        <dbReference type="ARBA" id="ARBA00023274"/>
    </source>
</evidence>
<reference evidence="5 6" key="1">
    <citation type="submission" date="2020-08" db="EMBL/GenBank/DDBJ databases">
        <title>Plant Genome Project.</title>
        <authorList>
            <person name="Zhang R.-G."/>
        </authorList>
    </citation>
    <scope>NUCLEOTIDE SEQUENCE [LARGE SCALE GENOMIC DNA]</scope>
    <source>
        <tissue evidence="5">Rhizome</tissue>
    </source>
</reference>
<dbReference type="Proteomes" id="UP000734854">
    <property type="component" value="Unassembled WGS sequence"/>
</dbReference>
<dbReference type="Gene3D" id="3.30.1140.32">
    <property type="entry name" value="Ribosomal protein S3, C-terminal domain"/>
    <property type="match status" value="1"/>
</dbReference>
<dbReference type="InterPro" id="IPR036419">
    <property type="entry name" value="Ribosomal_S3_C_sf"/>
</dbReference>
<keyword evidence="2" id="KW-0689">Ribosomal protein</keyword>
<dbReference type="GO" id="GO:0006412">
    <property type="term" value="P:translation"/>
    <property type="evidence" value="ECO:0007669"/>
    <property type="project" value="InterPro"/>
</dbReference>
<comment type="similarity">
    <text evidence="1">Belongs to the universal ribosomal protein uS3 family.</text>
</comment>
<dbReference type="InterPro" id="IPR001351">
    <property type="entry name" value="Ribosomal_uS3_C"/>
</dbReference>
<dbReference type="GO" id="GO:0003735">
    <property type="term" value="F:structural constituent of ribosome"/>
    <property type="evidence" value="ECO:0007669"/>
    <property type="project" value="InterPro"/>
</dbReference>
<evidence type="ECO:0000313" key="5">
    <source>
        <dbReference type="EMBL" id="KAG6538442.1"/>
    </source>
</evidence>
<evidence type="ECO:0000256" key="2">
    <source>
        <dbReference type="ARBA" id="ARBA00022980"/>
    </source>
</evidence>
<dbReference type="SUPFAM" id="SSF54821">
    <property type="entry name" value="Ribosomal protein S3 C-terminal domain"/>
    <property type="match status" value="1"/>
</dbReference>
<sequence length="126" mass="14342">MERLKKSLAVEFEIKDLGALWYFLGREVAHSRKGIVVSQRKYILDLLEKAGMRDDKRRIPPSSNFSPLSNFTVRRACYGVLRFVMESGGKGCEVILSGKLRTQRAKSMKFKDGYMISSGQPAKELH</sequence>
<evidence type="ECO:0000313" key="6">
    <source>
        <dbReference type="Proteomes" id="UP000734854"/>
    </source>
</evidence>
<dbReference type="Pfam" id="PF00189">
    <property type="entry name" value="Ribosomal_S3_C"/>
    <property type="match status" value="1"/>
</dbReference>
<dbReference type="GO" id="GO:0022627">
    <property type="term" value="C:cytosolic small ribosomal subunit"/>
    <property type="evidence" value="ECO:0007669"/>
    <property type="project" value="TreeGrafter"/>
</dbReference>
<dbReference type="AlphaFoldDB" id="A0A8J5MAB2"/>
<keyword evidence="6" id="KW-1185">Reference proteome</keyword>
<name>A0A8J5MAB2_ZINOF</name>
<comment type="caution">
    <text evidence="5">The sequence shown here is derived from an EMBL/GenBank/DDBJ whole genome shotgun (WGS) entry which is preliminary data.</text>
</comment>
<proteinExistence type="inferred from homology"/>
<dbReference type="InterPro" id="IPR057258">
    <property type="entry name" value="Ribosomal_uS3"/>
</dbReference>
<dbReference type="EMBL" id="JACMSC010000001">
    <property type="protein sequence ID" value="KAG6538442.1"/>
    <property type="molecule type" value="Genomic_DNA"/>
</dbReference>
<dbReference type="PANTHER" id="PTHR11760">
    <property type="entry name" value="30S/40S RIBOSOMAL PROTEIN S3"/>
    <property type="match status" value="1"/>
</dbReference>
<protein>
    <recommendedName>
        <fullName evidence="4">Small ribosomal subunit protein uS3 C-terminal domain-containing protein</fullName>
    </recommendedName>
</protein>